<dbReference type="AlphaFoldDB" id="A0A6H0SHR1"/>
<sequence length="262" mass="28920">MDMPTMWLGALEYLSQRRPMRWIAFGFRELANFLIPTSCAVCSRADFRLCPECRSEIQRQLFLPPLPDGQHHYVELPLLAQQLPVSSCGIYGKELARSMLAFKNKQRYFLGAVFAPYLAAAINSSCIPQPGQLETYIVPVPSSLKATGKRGYSPVSSMLARGMRRGLYSADLAIKPVLHYRVRSILAGAQKLKSGSARRSGKEHFIAEQADTPGRPVILVDDVLTTGSTLRQAAMACHEAGYNVTLGIVLALTKPPNHESEQ</sequence>
<reference evidence="2 3" key="1">
    <citation type="submission" date="2018-09" db="EMBL/GenBank/DDBJ databases">
        <title>Glutamicibacter mishrai S5-52T (LMG 29155T = KCTC 39846T).</title>
        <authorList>
            <person name="Das S.K."/>
        </authorList>
    </citation>
    <scope>NUCLEOTIDE SEQUENCE [LARGE SCALE GENOMIC DNA]</scope>
    <source>
        <strain evidence="2 3">S5-52</strain>
    </source>
</reference>
<evidence type="ECO:0000313" key="3">
    <source>
        <dbReference type="Proteomes" id="UP000502331"/>
    </source>
</evidence>
<accession>A0A6H0SHR1</accession>
<dbReference type="PANTHER" id="PTHR47505">
    <property type="entry name" value="DNA UTILIZATION PROTEIN YHGH"/>
    <property type="match status" value="1"/>
</dbReference>
<dbReference type="InterPro" id="IPR051910">
    <property type="entry name" value="ComF/GntX_DNA_util-trans"/>
</dbReference>
<dbReference type="CDD" id="cd06223">
    <property type="entry name" value="PRTases_typeI"/>
    <property type="match status" value="1"/>
</dbReference>
<evidence type="ECO:0000256" key="1">
    <source>
        <dbReference type="ARBA" id="ARBA00008007"/>
    </source>
</evidence>
<dbReference type="InterPro" id="IPR000836">
    <property type="entry name" value="PRTase_dom"/>
</dbReference>
<dbReference type="PANTHER" id="PTHR47505:SF1">
    <property type="entry name" value="DNA UTILIZATION PROTEIN YHGH"/>
    <property type="match status" value="1"/>
</dbReference>
<dbReference type="Gene3D" id="3.40.50.2020">
    <property type="match status" value="1"/>
</dbReference>
<dbReference type="SUPFAM" id="SSF53271">
    <property type="entry name" value="PRTase-like"/>
    <property type="match status" value="1"/>
</dbReference>
<dbReference type="Proteomes" id="UP000502331">
    <property type="component" value="Chromosome"/>
</dbReference>
<keyword evidence="3" id="KW-1185">Reference proteome</keyword>
<gene>
    <name evidence="2" type="ORF">D3791_01825</name>
</gene>
<dbReference type="RefSeq" id="WP_172511137.1">
    <property type="nucleotide sequence ID" value="NZ_CP032549.1"/>
</dbReference>
<dbReference type="EMBL" id="CP032549">
    <property type="protein sequence ID" value="QIV85969.1"/>
    <property type="molecule type" value="Genomic_DNA"/>
</dbReference>
<organism evidence="2 3">
    <name type="scientific">Glutamicibacter mishrai</name>
    <dbReference type="NCBI Taxonomy" id="1775880"/>
    <lineage>
        <taxon>Bacteria</taxon>
        <taxon>Bacillati</taxon>
        <taxon>Actinomycetota</taxon>
        <taxon>Actinomycetes</taxon>
        <taxon>Micrococcales</taxon>
        <taxon>Micrococcaceae</taxon>
        <taxon>Glutamicibacter</taxon>
    </lineage>
</organism>
<comment type="similarity">
    <text evidence="1">Belongs to the ComF/GntX family.</text>
</comment>
<name>A0A6H0SHR1_9MICC</name>
<dbReference type="InterPro" id="IPR029057">
    <property type="entry name" value="PRTase-like"/>
</dbReference>
<proteinExistence type="inferred from homology"/>
<protein>
    <submittedName>
        <fullName evidence="2">ComF family protein</fullName>
    </submittedName>
</protein>
<evidence type="ECO:0000313" key="2">
    <source>
        <dbReference type="EMBL" id="QIV85969.1"/>
    </source>
</evidence>